<dbReference type="AlphaFoldDB" id="A0A166M5B2"/>
<protein>
    <submittedName>
        <fullName evidence="2">Uncharacterized protein</fullName>
    </submittedName>
</protein>
<sequence>MLMSEPERPYVTSEGLDGSGVDDDRAGTWGVLEDPLEWEEQHYTHYSDGLKPDDNVRLVDTDLWWPWRNEEECLMDVMTAFPRSLFSESEMEVTRWFALRLGASRVPSVRQVKDHRRAVLTVAGASPTLHEGKLGHVYSMLDLATLLKHEFSNPHMRPHIQTYAEDAQGYVEQTYQARRWLVEVDANFAGPMVRAVDGQDYYVHEPALATLSNHVEPVLPIRWFTRNGEYWAKAHRLIPNANSSAFSINGSSCLEIPLSEFKISMKRLEVSYNYHELPPPHRLEGEQIVYDDAPSEPWNIPCPNPWRAKAAGRRVLAVPIWIYCDDTSGNVSKKWNKHNSILFTLAGLPREFVQMGYNIHFLSTSNLAPPLEQAEGFVDMLRNAQSDGIAAWDCLYDEEVLLLPWAHAFQGDNPMQSEFASHIGMSGRNFCRVCNASGADAKSRAPGPAGEIEKVTEFMKIGLPRNKFETISKLDAQLNEVLRGAPSNIDKMATQTGVKDKYAFFYFDKLATACAEYKLAQSLGKQPRGPEPLQAWLSEVRAAMPDNLYNPFLRVLGIDMNSDTPVEILHVILLGFVKYFWRDAVSRQTASNKQILKTRLSSTDVRGLGLSRLRAQTLVQYAGSLNGGDFRIIVQLAPIVLHGLIPASHYNAWLALAQLAALLFQPAIVNMDDYTQQLETCLADFICAVALWNTRWFNKPKFHVILHILLHIQRYGPAILAATESFESYNLVIRLRSVHSPRHAPSVDIADDFSHLHAVRHLVSGGRVDSSEGPRSAGAGVLSLTDDSHFRQFMGMSALYETSKAGNYTLYMVNIDYITYNV</sequence>
<dbReference type="STRING" id="436010.A0A166M5B2"/>
<evidence type="ECO:0000313" key="3">
    <source>
        <dbReference type="Proteomes" id="UP000076532"/>
    </source>
</evidence>
<keyword evidence="3" id="KW-1185">Reference proteome</keyword>
<dbReference type="Proteomes" id="UP000076532">
    <property type="component" value="Unassembled WGS sequence"/>
</dbReference>
<organism evidence="2 3">
    <name type="scientific">Athelia psychrophila</name>
    <dbReference type="NCBI Taxonomy" id="1759441"/>
    <lineage>
        <taxon>Eukaryota</taxon>
        <taxon>Fungi</taxon>
        <taxon>Dikarya</taxon>
        <taxon>Basidiomycota</taxon>
        <taxon>Agaricomycotina</taxon>
        <taxon>Agaricomycetes</taxon>
        <taxon>Agaricomycetidae</taxon>
        <taxon>Atheliales</taxon>
        <taxon>Atheliaceae</taxon>
        <taxon>Athelia</taxon>
    </lineage>
</organism>
<reference evidence="2 3" key="1">
    <citation type="journal article" date="2016" name="Mol. Biol. Evol.">
        <title>Comparative Genomics of Early-Diverging Mushroom-Forming Fungi Provides Insights into the Origins of Lignocellulose Decay Capabilities.</title>
        <authorList>
            <person name="Nagy L.G."/>
            <person name="Riley R."/>
            <person name="Tritt A."/>
            <person name="Adam C."/>
            <person name="Daum C."/>
            <person name="Floudas D."/>
            <person name="Sun H."/>
            <person name="Yadav J.S."/>
            <person name="Pangilinan J."/>
            <person name="Larsson K.H."/>
            <person name="Matsuura K."/>
            <person name="Barry K."/>
            <person name="Labutti K."/>
            <person name="Kuo R."/>
            <person name="Ohm R.A."/>
            <person name="Bhattacharya S.S."/>
            <person name="Shirouzu T."/>
            <person name="Yoshinaga Y."/>
            <person name="Martin F.M."/>
            <person name="Grigoriev I.V."/>
            <person name="Hibbett D.S."/>
        </authorList>
    </citation>
    <scope>NUCLEOTIDE SEQUENCE [LARGE SCALE GENOMIC DNA]</scope>
    <source>
        <strain evidence="2 3">CBS 109695</strain>
    </source>
</reference>
<dbReference type="EMBL" id="KV417531">
    <property type="protein sequence ID" value="KZP23649.1"/>
    <property type="molecule type" value="Genomic_DNA"/>
</dbReference>
<proteinExistence type="predicted"/>
<dbReference type="PANTHER" id="PTHR31912">
    <property type="entry name" value="IP13529P"/>
    <property type="match status" value="1"/>
</dbReference>
<name>A0A166M5B2_9AGAM</name>
<accession>A0A166M5B2</accession>
<feature type="region of interest" description="Disordered" evidence="1">
    <location>
        <begin position="1"/>
        <end position="24"/>
    </location>
</feature>
<dbReference type="OrthoDB" id="2246127at2759"/>
<dbReference type="PANTHER" id="PTHR31912:SF34">
    <property type="entry name" value="NOTOCHORD-RELATED PROTEIN"/>
    <property type="match status" value="1"/>
</dbReference>
<evidence type="ECO:0000256" key="1">
    <source>
        <dbReference type="SAM" id="MobiDB-lite"/>
    </source>
</evidence>
<gene>
    <name evidence="2" type="ORF">FIBSPDRAFT_823267</name>
</gene>
<evidence type="ECO:0000313" key="2">
    <source>
        <dbReference type="EMBL" id="KZP23649.1"/>
    </source>
</evidence>